<protein>
    <submittedName>
        <fullName evidence="3">F0F1-type ATP synthase epsilon subunit</fullName>
    </submittedName>
</protein>
<name>A0A841E3L6_9ACTN</name>
<keyword evidence="1" id="KW-1133">Transmembrane helix</keyword>
<keyword evidence="1" id="KW-0472">Membrane</keyword>
<evidence type="ECO:0000256" key="1">
    <source>
        <dbReference type="SAM" id="Phobius"/>
    </source>
</evidence>
<evidence type="ECO:0000313" key="3">
    <source>
        <dbReference type="EMBL" id="MBB5998437.1"/>
    </source>
</evidence>
<dbReference type="AlphaFoldDB" id="A0A841E3L6"/>
<keyword evidence="1" id="KW-0812">Transmembrane</keyword>
<dbReference type="Pfam" id="PF13400">
    <property type="entry name" value="Tad"/>
    <property type="match status" value="1"/>
</dbReference>
<accession>A0A841E3L6</accession>
<comment type="caution">
    <text evidence="3">The sequence shown here is derived from an EMBL/GenBank/DDBJ whole genome shotgun (WGS) entry which is preliminary data.</text>
</comment>
<gene>
    <name evidence="3" type="ORF">HNR25_002188</name>
</gene>
<reference evidence="3 4" key="1">
    <citation type="submission" date="2020-08" db="EMBL/GenBank/DDBJ databases">
        <title>Sequencing the genomes of 1000 actinobacteria strains.</title>
        <authorList>
            <person name="Klenk H.-P."/>
        </authorList>
    </citation>
    <scope>NUCLEOTIDE SEQUENCE [LARGE SCALE GENOMIC DNA]</scope>
    <source>
        <strain evidence="3 4">DSM 44593</strain>
    </source>
</reference>
<evidence type="ECO:0000259" key="2">
    <source>
        <dbReference type="Pfam" id="PF13400"/>
    </source>
</evidence>
<feature type="transmembrane region" description="Helical" evidence="1">
    <location>
        <begin position="12"/>
        <end position="31"/>
    </location>
</feature>
<dbReference type="InterPro" id="IPR028087">
    <property type="entry name" value="Tad_N"/>
</dbReference>
<dbReference type="RefSeq" id="WP_184634667.1">
    <property type="nucleotide sequence ID" value="NZ_BAABKT010000014.1"/>
</dbReference>
<dbReference type="PROSITE" id="PS51257">
    <property type="entry name" value="PROKAR_LIPOPROTEIN"/>
    <property type="match status" value="1"/>
</dbReference>
<sequence length="131" mass="13738">MKPRSRDDGGRVVVFVVVLGAAIAACFGLVLDGGRMLIDKTRASTLAHEASRAGARELDEAAVTEQGQVQLDASAARERARQHLRAAGATGTARVQGSTVTVVAEVPYSTTILPLGEGIARARAEADMIRR</sequence>
<evidence type="ECO:0000313" key="4">
    <source>
        <dbReference type="Proteomes" id="UP000578077"/>
    </source>
</evidence>
<dbReference type="EMBL" id="JACHLY010000001">
    <property type="protein sequence ID" value="MBB5998437.1"/>
    <property type="molecule type" value="Genomic_DNA"/>
</dbReference>
<feature type="domain" description="Putative Flp pilus-assembly TadG-like N-terminal" evidence="2">
    <location>
        <begin position="10"/>
        <end position="56"/>
    </location>
</feature>
<proteinExistence type="predicted"/>
<keyword evidence="4" id="KW-1185">Reference proteome</keyword>
<organism evidence="3 4">
    <name type="scientific">Streptomonospora salina</name>
    <dbReference type="NCBI Taxonomy" id="104205"/>
    <lineage>
        <taxon>Bacteria</taxon>
        <taxon>Bacillati</taxon>
        <taxon>Actinomycetota</taxon>
        <taxon>Actinomycetes</taxon>
        <taxon>Streptosporangiales</taxon>
        <taxon>Nocardiopsidaceae</taxon>
        <taxon>Streptomonospora</taxon>
    </lineage>
</organism>
<dbReference type="Proteomes" id="UP000578077">
    <property type="component" value="Unassembled WGS sequence"/>
</dbReference>